<dbReference type="InterPro" id="IPR038157">
    <property type="entry name" value="FeoA_core_dom"/>
</dbReference>
<comment type="caution">
    <text evidence="3">The sequence shown here is derived from an EMBL/GenBank/DDBJ whole genome shotgun (WGS) entry which is preliminary data.</text>
</comment>
<dbReference type="InterPro" id="IPR007167">
    <property type="entry name" value="Fe-transptr_FeoA-like"/>
</dbReference>
<name>A0A4R6Y566_9BURK</name>
<dbReference type="SMART" id="SM00899">
    <property type="entry name" value="FeoA"/>
    <property type="match status" value="1"/>
</dbReference>
<keyword evidence="1" id="KW-0408">Iron</keyword>
<dbReference type="Proteomes" id="UP000294480">
    <property type="component" value="Unassembled WGS sequence"/>
</dbReference>
<dbReference type="Pfam" id="PF04023">
    <property type="entry name" value="FeoA"/>
    <property type="match status" value="1"/>
</dbReference>
<evidence type="ECO:0000313" key="4">
    <source>
        <dbReference type="Proteomes" id="UP000294480"/>
    </source>
</evidence>
<dbReference type="GO" id="GO:0046914">
    <property type="term" value="F:transition metal ion binding"/>
    <property type="evidence" value="ECO:0007669"/>
    <property type="project" value="InterPro"/>
</dbReference>
<gene>
    <name evidence="3" type="ORF">DFR44_1268</name>
</gene>
<evidence type="ECO:0000313" key="3">
    <source>
        <dbReference type="EMBL" id="TDR29087.1"/>
    </source>
</evidence>
<feature type="domain" description="Ferrous iron transporter FeoA-like" evidence="2">
    <location>
        <begin position="6"/>
        <end position="82"/>
    </location>
</feature>
<reference evidence="3 4" key="1">
    <citation type="submission" date="2019-03" db="EMBL/GenBank/DDBJ databases">
        <title>Genomic Encyclopedia of Type Strains, Phase IV (KMG-IV): sequencing the most valuable type-strain genomes for metagenomic binning, comparative biology and taxonomic classification.</title>
        <authorList>
            <person name="Goeker M."/>
        </authorList>
    </citation>
    <scope>NUCLEOTIDE SEQUENCE [LARGE SCALE GENOMIC DNA]</scope>
    <source>
        <strain evidence="3 4">DSM 102852</strain>
    </source>
</reference>
<keyword evidence="4" id="KW-1185">Reference proteome</keyword>
<protein>
    <submittedName>
        <fullName evidence="3">FeoA-like protein</fullName>
    </submittedName>
</protein>
<dbReference type="InterPro" id="IPR008988">
    <property type="entry name" value="Transcriptional_repressor_C"/>
</dbReference>
<dbReference type="RefSeq" id="WP_133621354.1">
    <property type="nucleotide sequence ID" value="NZ_SNZE01000026.1"/>
</dbReference>
<evidence type="ECO:0000256" key="1">
    <source>
        <dbReference type="ARBA" id="ARBA00023004"/>
    </source>
</evidence>
<dbReference type="SUPFAM" id="SSF50037">
    <property type="entry name" value="C-terminal domain of transcriptional repressors"/>
    <property type="match status" value="1"/>
</dbReference>
<accession>A0A4R6Y566</accession>
<evidence type="ECO:0000259" key="2">
    <source>
        <dbReference type="SMART" id="SM00899"/>
    </source>
</evidence>
<organism evidence="3 4">
    <name type="scientific">Hydromonas duriensis</name>
    <dbReference type="NCBI Taxonomy" id="1527608"/>
    <lineage>
        <taxon>Bacteria</taxon>
        <taxon>Pseudomonadati</taxon>
        <taxon>Pseudomonadota</taxon>
        <taxon>Betaproteobacteria</taxon>
        <taxon>Burkholderiales</taxon>
        <taxon>Burkholderiaceae</taxon>
        <taxon>Hydromonas</taxon>
    </lineage>
</organism>
<dbReference type="EMBL" id="SNZE01000026">
    <property type="protein sequence ID" value="TDR29087.1"/>
    <property type="molecule type" value="Genomic_DNA"/>
</dbReference>
<proteinExistence type="predicted"/>
<dbReference type="OrthoDB" id="559009at2"/>
<dbReference type="Gene3D" id="2.30.30.90">
    <property type="match status" value="1"/>
</dbReference>
<dbReference type="AlphaFoldDB" id="A0A4R6Y566"/>
<sequence>MHRVNTNLNQAAVNQLLIVRAVHADGVPTEWVHWLEDIGFLSGEHAMVLKRPFIPGGALVVRIGLSTFALHPQEAACIEVTAVS</sequence>